<dbReference type="Proteomes" id="UP001203207">
    <property type="component" value="Unassembled WGS sequence"/>
</dbReference>
<protein>
    <submittedName>
        <fullName evidence="1">Uncharacterized protein</fullName>
    </submittedName>
</protein>
<reference evidence="1" key="2">
    <citation type="submission" date="2022-02" db="EMBL/GenBank/DDBJ databases">
        <authorList>
            <person name="Elcheninov A.G."/>
            <person name="Sorokin D.Y."/>
            <person name="Kublanov I.V."/>
        </authorList>
    </citation>
    <scope>NUCLEOTIDE SEQUENCE</scope>
    <source>
        <strain evidence="1">AArc-St2</strain>
    </source>
</reference>
<accession>A0AAE3FVD8</accession>
<evidence type="ECO:0000313" key="1">
    <source>
        <dbReference type="EMBL" id="MCL9816054.1"/>
    </source>
</evidence>
<evidence type="ECO:0000313" key="2">
    <source>
        <dbReference type="Proteomes" id="UP001203207"/>
    </source>
</evidence>
<dbReference type="AlphaFoldDB" id="A0AAE3FVD8"/>
<dbReference type="RefSeq" id="WP_250582990.1">
    <property type="nucleotide sequence ID" value="NZ_JAKRVX010000001.1"/>
</dbReference>
<proteinExistence type="predicted"/>
<comment type="caution">
    <text evidence="1">The sequence shown here is derived from an EMBL/GenBank/DDBJ whole genome shotgun (WGS) entry which is preliminary data.</text>
</comment>
<dbReference type="EMBL" id="JAKRVX010000001">
    <property type="protein sequence ID" value="MCL9816054.1"/>
    <property type="molecule type" value="Genomic_DNA"/>
</dbReference>
<name>A0AAE3FVD8_9EURY</name>
<organism evidence="1 2">
    <name type="scientific">Natronocalculus amylovorans</name>
    <dbReference type="NCBI Taxonomy" id="2917812"/>
    <lineage>
        <taxon>Archaea</taxon>
        <taxon>Methanobacteriati</taxon>
        <taxon>Methanobacteriota</taxon>
        <taxon>Stenosarchaea group</taxon>
        <taxon>Halobacteria</taxon>
        <taxon>Halobacteriales</taxon>
        <taxon>Haloferacaceae</taxon>
        <taxon>Natronocalculus</taxon>
    </lineage>
</organism>
<sequence length="120" mass="13739">MTDPNDLPAERQPIDDVPTITCARCNGEWDLSYELDELQVGNQAVEQFALDHKRHTGHFPDDVVPWIVTCTQCPDGEEYLSDRPSKRWARTHARHTGHRVMVHHQSLDESLTIEPSDTHS</sequence>
<dbReference type="Pfam" id="PF26258">
    <property type="entry name" value="DUF8062"/>
    <property type="match status" value="1"/>
</dbReference>
<dbReference type="InterPro" id="IPR058375">
    <property type="entry name" value="DUF8062"/>
</dbReference>
<keyword evidence="2" id="KW-1185">Reference proteome</keyword>
<reference evidence="1" key="1">
    <citation type="journal article" date="2022" name="Syst. Appl. Microbiol.">
        <title>Natronocalculus amylovorans gen. nov., sp. nov., and Natranaeroarchaeum aerophilus sp. nov., dominant culturable amylolytic natronoarchaea from hypersaline soda lakes in southwestern Siberia.</title>
        <authorList>
            <person name="Sorokin D.Y."/>
            <person name="Elcheninov A.G."/>
            <person name="Khizhniak T.V."/>
            <person name="Koenen M."/>
            <person name="Bale N.J."/>
            <person name="Damste J.S.S."/>
            <person name="Kublanov I.V."/>
        </authorList>
    </citation>
    <scope>NUCLEOTIDE SEQUENCE</scope>
    <source>
        <strain evidence="1">AArc-St2</strain>
    </source>
</reference>
<gene>
    <name evidence="1" type="ORF">AArcSt2_03770</name>
</gene>